<sequence length="296" mass="33226">MSAMLRSLFSNPPPDLTADYPVNTTLAEFREKYDHNDGFSPAVNILTSETAPNILCARRFLRLRVAVLLKLQTELANLEKAALSKQLKEEDKPRWEEIQAKLKEYDEAFRAVQNVAPLPDPERDNPLQLMHYISTAEHAKTAFRRTILPLSTEIGDGTESYHDLYFFHQNNELTPWEHIENWYLEYFTNSPDRKIHPSQRKKEDLQRSAEQFVNLVCAAFMLVFVAVGLINGGVFESFEEKVVIGVVAVLAQIAILVVQTDLKFMAVVVAGLGFGVAVGLGVALTAPAAKDPGIWL</sequence>
<feature type="transmembrane region" description="Helical" evidence="1">
    <location>
        <begin position="265"/>
        <end position="286"/>
    </location>
</feature>
<evidence type="ECO:0000313" key="3">
    <source>
        <dbReference type="EMBL" id="RPA74922.1"/>
    </source>
</evidence>
<protein>
    <recommendedName>
        <fullName evidence="2">DUF6594 domain-containing protein</fullName>
    </recommendedName>
</protein>
<evidence type="ECO:0000313" key="4">
    <source>
        <dbReference type="Proteomes" id="UP000275078"/>
    </source>
</evidence>
<feature type="domain" description="DUF6594" evidence="2">
    <location>
        <begin position="51"/>
        <end position="271"/>
    </location>
</feature>
<accession>A0A3N4HM67</accession>
<dbReference type="InterPro" id="IPR046529">
    <property type="entry name" value="DUF6594"/>
</dbReference>
<feature type="transmembrane region" description="Helical" evidence="1">
    <location>
        <begin position="242"/>
        <end position="258"/>
    </location>
</feature>
<dbReference type="EMBL" id="ML119776">
    <property type="protein sequence ID" value="RPA74922.1"/>
    <property type="molecule type" value="Genomic_DNA"/>
</dbReference>
<proteinExistence type="predicted"/>
<dbReference type="AlphaFoldDB" id="A0A3N4HM67"/>
<keyword evidence="1" id="KW-0472">Membrane</keyword>
<dbReference type="Pfam" id="PF20237">
    <property type="entry name" value="DUF6594"/>
    <property type="match status" value="1"/>
</dbReference>
<keyword evidence="1" id="KW-1133">Transmembrane helix</keyword>
<gene>
    <name evidence="3" type="ORF">BJ508DRAFT_418364</name>
</gene>
<evidence type="ECO:0000259" key="2">
    <source>
        <dbReference type="Pfam" id="PF20237"/>
    </source>
</evidence>
<keyword evidence="1" id="KW-0812">Transmembrane</keyword>
<reference evidence="3 4" key="1">
    <citation type="journal article" date="2018" name="Nat. Ecol. Evol.">
        <title>Pezizomycetes genomes reveal the molecular basis of ectomycorrhizal truffle lifestyle.</title>
        <authorList>
            <person name="Murat C."/>
            <person name="Payen T."/>
            <person name="Noel B."/>
            <person name="Kuo A."/>
            <person name="Morin E."/>
            <person name="Chen J."/>
            <person name="Kohler A."/>
            <person name="Krizsan K."/>
            <person name="Balestrini R."/>
            <person name="Da Silva C."/>
            <person name="Montanini B."/>
            <person name="Hainaut M."/>
            <person name="Levati E."/>
            <person name="Barry K.W."/>
            <person name="Belfiori B."/>
            <person name="Cichocki N."/>
            <person name="Clum A."/>
            <person name="Dockter R.B."/>
            <person name="Fauchery L."/>
            <person name="Guy J."/>
            <person name="Iotti M."/>
            <person name="Le Tacon F."/>
            <person name="Lindquist E.A."/>
            <person name="Lipzen A."/>
            <person name="Malagnac F."/>
            <person name="Mello A."/>
            <person name="Molinier V."/>
            <person name="Miyauchi S."/>
            <person name="Poulain J."/>
            <person name="Riccioni C."/>
            <person name="Rubini A."/>
            <person name="Sitrit Y."/>
            <person name="Splivallo R."/>
            <person name="Traeger S."/>
            <person name="Wang M."/>
            <person name="Zifcakova L."/>
            <person name="Wipf D."/>
            <person name="Zambonelli A."/>
            <person name="Paolocci F."/>
            <person name="Nowrousian M."/>
            <person name="Ottonello S."/>
            <person name="Baldrian P."/>
            <person name="Spatafora J.W."/>
            <person name="Henrissat B."/>
            <person name="Nagy L.G."/>
            <person name="Aury J.M."/>
            <person name="Wincker P."/>
            <person name="Grigoriev I.V."/>
            <person name="Bonfante P."/>
            <person name="Martin F.M."/>
        </authorList>
    </citation>
    <scope>NUCLEOTIDE SEQUENCE [LARGE SCALE GENOMIC DNA]</scope>
    <source>
        <strain evidence="3 4">RN42</strain>
    </source>
</reference>
<organism evidence="3 4">
    <name type="scientific">Ascobolus immersus RN42</name>
    <dbReference type="NCBI Taxonomy" id="1160509"/>
    <lineage>
        <taxon>Eukaryota</taxon>
        <taxon>Fungi</taxon>
        <taxon>Dikarya</taxon>
        <taxon>Ascomycota</taxon>
        <taxon>Pezizomycotina</taxon>
        <taxon>Pezizomycetes</taxon>
        <taxon>Pezizales</taxon>
        <taxon>Ascobolaceae</taxon>
        <taxon>Ascobolus</taxon>
    </lineage>
</organism>
<feature type="transmembrane region" description="Helical" evidence="1">
    <location>
        <begin position="212"/>
        <end position="230"/>
    </location>
</feature>
<name>A0A3N4HM67_ASCIM</name>
<keyword evidence="4" id="KW-1185">Reference proteome</keyword>
<dbReference type="Proteomes" id="UP000275078">
    <property type="component" value="Unassembled WGS sequence"/>
</dbReference>
<evidence type="ECO:0000256" key="1">
    <source>
        <dbReference type="SAM" id="Phobius"/>
    </source>
</evidence>